<feature type="chain" id="PRO_5005192706" description="SMP-LTD domain-containing protein" evidence="2">
    <location>
        <begin position="22"/>
        <end position="516"/>
    </location>
</feature>
<feature type="region of interest" description="Disordered" evidence="1">
    <location>
        <begin position="54"/>
        <end position="73"/>
    </location>
</feature>
<name>A0A0G4IEZ3_9ALVE</name>
<proteinExistence type="predicted"/>
<dbReference type="VEuPathDB" id="CryptoDB:Cvel_2429"/>
<dbReference type="AlphaFoldDB" id="A0A0G4IEZ3"/>
<reference evidence="3" key="1">
    <citation type="submission" date="2014-11" db="EMBL/GenBank/DDBJ databases">
        <authorList>
            <person name="Otto D Thomas"/>
            <person name="Naeem Raeece"/>
        </authorList>
    </citation>
    <scope>NUCLEOTIDE SEQUENCE</scope>
</reference>
<evidence type="ECO:0000256" key="2">
    <source>
        <dbReference type="SAM" id="SignalP"/>
    </source>
</evidence>
<sequence length="516" mass="58081">MFAVSLILTAQVFLLLMTVCGNPPVPHHHRGGWMGNLLRNRRITQAEFVCCSGEDSSRDPKYSPVSSHHPSPSCRTRRLGFLCGSVRPSLLRPRRHFPLSSPSSFSKRTRLRAQVTAGPLLPGGIDTYEYMFQKLVNGTSDLLVKNLNGSEVFVLRQREDRDLGRRNFGFVRWLEESLIISLVNRISESCESVLPRVIPWRVRGILGGLFHAFRDPDSVDEKTELPVAIDPISVNITDFQSRAFAVSKVYLEIHNVTVTPRAIARFRRRALLQTWKQLGNWTRLWPVEDGPITDKSLLEEEIFGGPFNVILAAFVTPNDIARSPWLRTKVQLLINRMLDRSGFQGAVTATVTDLSVENDCFVAAVDICEVGTIKRSNKVEFRVENIQNKGGQDVLRVKDLKPIGNMLRFKFKETDISVGIGRDTKADLHFTDNGVFVLAKLKLAVPDRRLPQGDEGNFDFDVAYLFSTFLRKRINGVLLAGPRAPDEVVGDDFDERNLTKVKLGTETETDTSEPPR</sequence>
<accession>A0A0G4IEZ3</accession>
<feature type="signal peptide" evidence="2">
    <location>
        <begin position="1"/>
        <end position="21"/>
    </location>
</feature>
<evidence type="ECO:0000256" key="1">
    <source>
        <dbReference type="SAM" id="MobiDB-lite"/>
    </source>
</evidence>
<keyword evidence="2" id="KW-0732">Signal</keyword>
<dbReference type="EMBL" id="CDMZ01005909">
    <property type="protein sequence ID" value="CEM55771.1"/>
    <property type="molecule type" value="Genomic_DNA"/>
</dbReference>
<feature type="compositionally biased region" description="Low complexity" evidence="1">
    <location>
        <begin position="63"/>
        <end position="73"/>
    </location>
</feature>
<evidence type="ECO:0008006" key="4">
    <source>
        <dbReference type="Google" id="ProtNLM"/>
    </source>
</evidence>
<gene>
    <name evidence="3" type="ORF">Cvel_2429</name>
</gene>
<organism evidence="3">
    <name type="scientific">Chromera velia CCMP2878</name>
    <dbReference type="NCBI Taxonomy" id="1169474"/>
    <lineage>
        <taxon>Eukaryota</taxon>
        <taxon>Sar</taxon>
        <taxon>Alveolata</taxon>
        <taxon>Colpodellida</taxon>
        <taxon>Chromeraceae</taxon>
        <taxon>Chromera</taxon>
    </lineage>
</organism>
<evidence type="ECO:0000313" key="3">
    <source>
        <dbReference type="EMBL" id="CEM55771.1"/>
    </source>
</evidence>
<protein>
    <recommendedName>
        <fullName evidence="4">SMP-LTD domain-containing protein</fullName>
    </recommendedName>
</protein>